<accession>A0A7H1M9Y0</accession>
<keyword evidence="2" id="KW-1185">Reference proteome</keyword>
<proteinExistence type="predicted"/>
<evidence type="ECO:0000313" key="2">
    <source>
        <dbReference type="Proteomes" id="UP000516412"/>
    </source>
</evidence>
<organism evidence="1 2">
    <name type="scientific">Neisseria musculi</name>
    <dbReference type="NCBI Taxonomy" id="1815583"/>
    <lineage>
        <taxon>Bacteria</taxon>
        <taxon>Pseudomonadati</taxon>
        <taxon>Pseudomonadota</taxon>
        <taxon>Betaproteobacteria</taxon>
        <taxon>Neisseriales</taxon>
        <taxon>Neisseriaceae</taxon>
        <taxon>Neisseria</taxon>
    </lineage>
</organism>
<reference evidence="1" key="1">
    <citation type="submission" date="2024-06" db="EMBL/GenBank/DDBJ databases">
        <title>Complete Genome Sequence of mouse commensal type strain Neisseria musculi.</title>
        <authorList>
            <person name="Thapa E."/>
            <person name="Aluvathingal J."/>
            <person name="Nadendla S."/>
            <person name="Mehta A."/>
            <person name="Tettelin H."/>
            <person name="Weyand N.J."/>
        </authorList>
    </citation>
    <scope>NUCLEOTIDE SEQUENCE</scope>
    <source>
        <strain evidence="1">NW831</strain>
    </source>
</reference>
<dbReference type="AlphaFoldDB" id="A0A7H1M9Y0"/>
<dbReference type="EMBL" id="CP060414">
    <property type="protein sequence ID" value="QNT58445.1"/>
    <property type="molecule type" value="Genomic_DNA"/>
</dbReference>
<gene>
    <name evidence="1" type="ORF">H7A79_1703</name>
</gene>
<dbReference type="Proteomes" id="UP000516412">
    <property type="component" value="Chromosome"/>
</dbReference>
<sequence>MFSDGLSVAKGWVAECRKLCKKFIGRYSHTGGNPNVRHLRICFNRYFKLSSPLLHAPEQRYGGNNGISAFQTA</sequence>
<protein>
    <submittedName>
        <fullName evidence="1">Uncharacterized protein</fullName>
    </submittedName>
</protein>
<evidence type="ECO:0000313" key="1">
    <source>
        <dbReference type="EMBL" id="QNT58445.1"/>
    </source>
</evidence>
<dbReference type="KEGG" id="nmus:H7A79_1703"/>
<name>A0A7H1M9Y0_9NEIS</name>